<proteinExistence type="predicted"/>
<sequence>MRYTTMTILLTCMITSAAFAQKPGKEKLLQISQLKKTAPYDTTQQQTFPVFTYQSPEDPALKTLRDTYQLDSIAGQGSETERAIRLLEWFHNQVPHEDVRSLPVLTARYIIDTYREKKVGQGCYPLSIAMNEIFLSMGFKSRSVICFSSKYPEPDGGHVINAVYISSLHKWIYMDPQDNAYVKDEKGNFLSVEEVRERLVNGKPMYLNASANYHQVPTKKEQYLYEFMGEHMYRLICPVNSEYDSQTRSAGKLLQYVELLPPGSKDPAVDMFETSVRGNTKVITYHTNNNRVFWQLPSVENRQ</sequence>
<dbReference type="AlphaFoldDB" id="A0A5C6LRJ4"/>
<keyword evidence="1" id="KW-0732">Signal</keyword>
<keyword evidence="4" id="KW-1185">Reference proteome</keyword>
<dbReference type="OrthoDB" id="5166556at2"/>
<evidence type="ECO:0000313" key="3">
    <source>
        <dbReference type="EMBL" id="TWV99940.1"/>
    </source>
</evidence>
<protein>
    <submittedName>
        <fullName evidence="3">Transglutaminase domain-containing protein</fullName>
    </submittedName>
</protein>
<comment type="caution">
    <text evidence="3">The sequence shown here is derived from an EMBL/GenBank/DDBJ whole genome shotgun (WGS) entry which is preliminary data.</text>
</comment>
<reference evidence="3 4" key="1">
    <citation type="submission" date="2019-08" db="EMBL/GenBank/DDBJ databases">
        <title>Whole genome sequencing of chitin degrading bacteria Chitinophaga pinensis YS16.</title>
        <authorList>
            <person name="Singh R.P."/>
            <person name="Manchanda G."/>
            <person name="Maurya I.K."/>
            <person name="Joshi N.K."/>
            <person name="Srivastava A.K."/>
        </authorList>
    </citation>
    <scope>NUCLEOTIDE SEQUENCE [LARGE SCALE GENOMIC DNA]</scope>
    <source>
        <strain evidence="3 4">YS-16</strain>
    </source>
</reference>
<gene>
    <name evidence="3" type="ORF">FEF09_13160</name>
</gene>
<dbReference type="Pfam" id="PF01841">
    <property type="entry name" value="Transglut_core"/>
    <property type="match status" value="1"/>
</dbReference>
<accession>A0A5C6LRJ4</accession>
<evidence type="ECO:0000259" key="2">
    <source>
        <dbReference type="Pfam" id="PF01841"/>
    </source>
</evidence>
<organism evidence="3 4">
    <name type="scientific">Chitinophaga pinensis</name>
    <dbReference type="NCBI Taxonomy" id="79329"/>
    <lineage>
        <taxon>Bacteria</taxon>
        <taxon>Pseudomonadati</taxon>
        <taxon>Bacteroidota</taxon>
        <taxon>Chitinophagia</taxon>
        <taxon>Chitinophagales</taxon>
        <taxon>Chitinophagaceae</taxon>
        <taxon>Chitinophaga</taxon>
    </lineage>
</organism>
<dbReference type="Proteomes" id="UP000318815">
    <property type="component" value="Unassembled WGS sequence"/>
</dbReference>
<dbReference type="InterPro" id="IPR038765">
    <property type="entry name" value="Papain-like_cys_pep_sf"/>
</dbReference>
<feature type="chain" id="PRO_5022899863" evidence="1">
    <location>
        <begin position="21"/>
        <end position="303"/>
    </location>
</feature>
<dbReference type="InterPro" id="IPR002931">
    <property type="entry name" value="Transglutaminase-like"/>
</dbReference>
<evidence type="ECO:0000256" key="1">
    <source>
        <dbReference type="SAM" id="SignalP"/>
    </source>
</evidence>
<evidence type="ECO:0000313" key="4">
    <source>
        <dbReference type="Proteomes" id="UP000318815"/>
    </source>
</evidence>
<dbReference type="EMBL" id="VOHS01000011">
    <property type="protein sequence ID" value="TWV99940.1"/>
    <property type="molecule type" value="Genomic_DNA"/>
</dbReference>
<feature type="signal peptide" evidence="1">
    <location>
        <begin position="1"/>
        <end position="20"/>
    </location>
</feature>
<name>A0A5C6LRJ4_9BACT</name>
<feature type="domain" description="Transglutaminase-like" evidence="2">
    <location>
        <begin position="73"/>
        <end position="176"/>
    </location>
</feature>
<dbReference type="SUPFAM" id="SSF54001">
    <property type="entry name" value="Cysteine proteinases"/>
    <property type="match status" value="1"/>
</dbReference>